<gene>
    <name evidence="1" type="ORF">N656DRAFT_778969</name>
</gene>
<protein>
    <submittedName>
        <fullName evidence="1">Uncharacterized protein</fullName>
    </submittedName>
</protein>
<reference evidence="1" key="1">
    <citation type="journal article" date="2023" name="Mol. Phylogenet. Evol.">
        <title>Genome-scale phylogeny and comparative genomics of the fungal order Sordariales.</title>
        <authorList>
            <person name="Hensen N."/>
            <person name="Bonometti L."/>
            <person name="Westerberg I."/>
            <person name="Brannstrom I.O."/>
            <person name="Guillou S."/>
            <person name="Cros-Aarteil S."/>
            <person name="Calhoun S."/>
            <person name="Haridas S."/>
            <person name="Kuo A."/>
            <person name="Mondo S."/>
            <person name="Pangilinan J."/>
            <person name="Riley R."/>
            <person name="LaButti K."/>
            <person name="Andreopoulos B."/>
            <person name="Lipzen A."/>
            <person name="Chen C."/>
            <person name="Yan M."/>
            <person name="Daum C."/>
            <person name="Ng V."/>
            <person name="Clum A."/>
            <person name="Steindorff A."/>
            <person name="Ohm R.A."/>
            <person name="Martin F."/>
            <person name="Silar P."/>
            <person name="Natvig D.O."/>
            <person name="Lalanne C."/>
            <person name="Gautier V."/>
            <person name="Ament-Velasquez S.L."/>
            <person name="Kruys A."/>
            <person name="Hutchinson M.I."/>
            <person name="Powell A.J."/>
            <person name="Barry K."/>
            <person name="Miller A.N."/>
            <person name="Grigoriev I.V."/>
            <person name="Debuchy R."/>
            <person name="Gladieux P."/>
            <person name="Hiltunen Thoren M."/>
            <person name="Johannesson H."/>
        </authorList>
    </citation>
    <scope>NUCLEOTIDE SEQUENCE</scope>
    <source>
        <strain evidence="1">CBS 508.74</strain>
    </source>
</reference>
<dbReference type="GeneID" id="89939233"/>
<evidence type="ECO:0000313" key="2">
    <source>
        <dbReference type="Proteomes" id="UP001302812"/>
    </source>
</evidence>
<dbReference type="Proteomes" id="UP001302812">
    <property type="component" value="Unassembled WGS sequence"/>
</dbReference>
<name>A0AAN6YSC5_9PEZI</name>
<dbReference type="RefSeq" id="XP_064670315.1">
    <property type="nucleotide sequence ID" value="XM_064815108.1"/>
</dbReference>
<sequence>MRLSVWSWDFRVGTTGLQYHIGADQLVFLNCLITGDQGAGLMLADGILFVHGLGAGQLMSSVQNEVGIESKRALTAYNAVL</sequence>
<accession>A0AAN6YSC5</accession>
<dbReference type="AlphaFoldDB" id="A0AAN6YSC5"/>
<keyword evidence="2" id="KW-1185">Reference proteome</keyword>
<comment type="caution">
    <text evidence="1">The sequence shown here is derived from an EMBL/GenBank/DDBJ whole genome shotgun (WGS) entry which is preliminary data.</text>
</comment>
<dbReference type="EMBL" id="MU853341">
    <property type="protein sequence ID" value="KAK4112745.1"/>
    <property type="molecule type" value="Genomic_DNA"/>
</dbReference>
<proteinExistence type="predicted"/>
<reference evidence="1" key="2">
    <citation type="submission" date="2023-05" db="EMBL/GenBank/DDBJ databases">
        <authorList>
            <consortium name="Lawrence Berkeley National Laboratory"/>
            <person name="Steindorff A."/>
            <person name="Hensen N."/>
            <person name="Bonometti L."/>
            <person name="Westerberg I."/>
            <person name="Brannstrom I.O."/>
            <person name="Guillou S."/>
            <person name="Cros-Aarteil S."/>
            <person name="Calhoun S."/>
            <person name="Haridas S."/>
            <person name="Kuo A."/>
            <person name="Mondo S."/>
            <person name="Pangilinan J."/>
            <person name="Riley R."/>
            <person name="Labutti K."/>
            <person name="Andreopoulos B."/>
            <person name="Lipzen A."/>
            <person name="Chen C."/>
            <person name="Yanf M."/>
            <person name="Daum C."/>
            <person name="Ng V."/>
            <person name="Clum A."/>
            <person name="Ohm R."/>
            <person name="Martin F."/>
            <person name="Silar P."/>
            <person name="Natvig D."/>
            <person name="Lalanne C."/>
            <person name="Gautier V."/>
            <person name="Ament-Velasquez S.L."/>
            <person name="Kruys A."/>
            <person name="Hutchinson M.I."/>
            <person name="Powell A.J."/>
            <person name="Barry K."/>
            <person name="Miller A.N."/>
            <person name="Grigoriev I.V."/>
            <person name="Debuchy R."/>
            <person name="Gladieux P."/>
            <person name="Thoren M.H."/>
            <person name="Johannesson H."/>
        </authorList>
    </citation>
    <scope>NUCLEOTIDE SEQUENCE</scope>
    <source>
        <strain evidence="1">CBS 508.74</strain>
    </source>
</reference>
<organism evidence="1 2">
    <name type="scientific">Canariomyces notabilis</name>
    <dbReference type="NCBI Taxonomy" id="2074819"/>
    <lineage>
        <taxon>Eukaryota</taxon>
        <taxon>Fungi</taxon>
        <taxon>Dikarya</taxon>
        <taxon>Ascomycota</taxon>
        <taxon>Pezizomycotina</taxon>
        <taxon>Sordariomycetes</taxon>
        <taxon>Sordariomycetidae</taxon>
        <taxon>Sordariales</taxon>
        <taxon>Chaetomiaceae</taxon>
        <taxon>Canariomyces</taxon>
    </lineage>
</organism>
<evidence type="ECO:0000313" key="1">
    <source>
        <dbReference type="EMBL" id="KAK4112745.1"/>
    </source>
</evidence>